<keyword evidence="2" id="KW-1185">Reference proteome</keyword>
<dbReference type="InterPro" id="IPR036770">
    <property type="entry name" value="Ankyrin_rpt-contain_sf"/>
</dbReference>
<comment type="caution">
    <text evidence="1">The sequence shown here is derived from an EMBL/GenBank/DDBJ whole genome shotgun (WGS) entry which is preliminary data.</text>
</comment>
<evidence type="ECO:0000313" key="2">
    <source>
        <dbReference type="Proteomes" id="UP001597417"/>
    </source>
</evidence>
<evidence type="ECO:0008006" key="3">
    <source>
        <dbReference type="Google" id="ProtNLM"/>
    </source>
</evidence>
<dbReference type="SUPFAM" id="SSF48403">
    <property type="entry name" value="Ankyrin repeat"/>
    <property type="match status" value="1"/>
</dbReference>
<accession>A0ABW5G146</accession>
<protein>
    <recommendedName>
        <fullName evidence="3">Ankyrin repeat domain-containing protein</fullName>
    </recommendedName>
</protein>
<name>A0ABW5G146_9PSEU</name>
<dbReference type="EMBL" id="JBHUKR010000021">
    <property type="protein sequence ID" value="MFD2421005.1"/>
    <property type="molecule type" value="Genomic_DNA"/>
</dbReference>
<evidence type="ECO:0000313" key="1">
    <source>
        <dbReference type="EMBL" id="MFD2421005.1"/>
    </source>
</evidence>
<dbReference type="RefSeq" id="WP_378269355.1">
    <property type="nucleotide sequence ID" value="NZ_JBHUKR010000021.1"/>
</dbReference>
<dbReference type="Gene3D" id="1.25.40.20">
    <property type="entry name" value="Ankyrin repeat-containing domain"/>
    <property type="match status" value="1"/>
</dbReference>
<gene>
    <name evidence="1" type="ORF">ACFSXZ_32225</name>
</gene>
<dbReference type="Proteomes" id="UP001597417">
    <property type="component" value="Unassembled WGS sequence"/>
</dbReference>
<reference evidence="2" key="1">
    <citation type="journal article" date="2019" name="Int. J. Syst. Evol. Microbiol.">
        <title>The Global Catalogue of Microorganisms (GCM) 10K type strain sequencing project: providing services to taxonomists for standard genome sequencing and annotation.</title>
        <authorList>
            <consortium name="The Broad Institute Genomics Platform"/>
            <consortium name="The Broad Institute Genome Sequencing Center for Infectious Disease"/>
            <person name="Wu L."/>
            <person name="Ma J."/>
        </authorList>
    </citation>
    <scope>NUCLEOTIDE SEQUENCE [LARGE SCALE GENOMIC DNA]</scope>
    <source>
        <strain evidence="2">CGMCC 4.7645</strain>
    </source>
</reference>
<proteinExistence type="predicted"/>
<sequence length="268" mass="28857">MDGFLTPAMAGPHIPVAEWLTRQAELLRDAAEDPVVAEILRFAGMARGTRLDLAEARQAIARDHWYADWADAMAHGQDKVDSGFEAAADAVHAGNLDALRRLLDREPGLITMRSPFPHRQTSLHHVADNGIEVERQLRSPGDAGEVLRLLAGRRARVDALCDSYGGGSGTTTLCLLVSSAVPADAGVQAGLVERIGACGPRLTAELVVEYALIWAAAHGRREVVEFLLTKDPDLRVAEPRFHATALGAARYHGRDEMVALLEPLTPSG</sequence>
<organism evidence="1 2">
    <name type="scientific">Amycolatopsis pigmentata</name>
    <dbReference type="NCBI Taxonomy" id="450801"/>
    <lineage>
        <taxon>Bacteria</taxon>
        <taxon>Bacillati</taxon>
        <taxon>Actinomycetota</taxon>
        <taxon>Actinomycetes</taxon>
        <taxon>Pseudonocardiales</taxon>
        <taxon>Pseudonocardiaceae</taxon>
        <taxon>Amycolatopsis</taxon>
    </lineage>
</organism>